<dbReference type="OrthoDB" id="445007at2759"/>
<gene>
    <name evidence="1" type="ORF">CYLTODRAFT_384793</name>
</gene>
<dbReference type="PANTHER" id="PTHR31630:SF6">
    <property type="entry name" value="PHYTANOYL-COA DIOXYGENASE-RELATED"/>
    <property type="match status" value="1"/>
</dbReference>
<dbReference type="Gene3D" id="2.60.120.620">
    <property type="entry name" value="q2cbj1_9rhob like domain"/>
    <property type="match status" value="1"/>
</dbReference>
<sequence length="356" mass="40739">MFSESSLPTTAERPTPSDAVRAVQLEPSDKVPQLDPSVQYGDFRDALARDGYVVVPGVLDQAKCDEYIDRMHFWLESFGLGYKRSDSDTWKKEMLPVNHRGGLYNNYGVAHEQFMWDLRSEPSLIEKFQRLWGTDELLTGFDGCNISIPSIVKDGDFESKPWPHVDQSPRRKHLHCVQGILNFYPNGPKDGGLMILKNSRNYYTEFFDEVFKKDMPEEGWTFNDTHRFTDEQLEWLESRPGAEWHKVCAGPGDLILWDSRVCHYGAPTQSNNPRIAAYVCYKPASLITPDLLALKVQQFEQMQNSTHDGTLPALARNPVPKRRGFDVDPAWLVRQKPDKPPVLNAQARRFAGIESY</sequence>
<keyword evidence="2" id="KW-1185">Reference proteome</keyword>
<accession>A0A0D7AV77</accession>
<evidence type="ECO:0008006" key="3">
    <source>
        <dbReference type="Google" id="ProtNLM"/>
    </source>
</evidence>
<proteinExistence type="predicted"/>
<dbReference type="InterPro" id="IPR008775">
    <property type="entry name" value="Phytyl_CoA_dOase-like"/>
</dbReference>
<dbReference type="Pfam" id="PF05721">
    <property type="entry name" value="PhyH"/>
    <property type="match status" value="1"/>
</dbReference>
<dbReference type="Proteomes" id="UP000054007">
    <property type="component" value="Unassembled WGS sequence"/>
</dbReference>
<dbReference type="SUPFAM" id="SSF51197">
    <property type="entry name" value="Clavaminate synthase-like"/>
    <property type="match status" value="1"/>
</dbReference>
<dbReference type="EMBL" id="KN881026">
    <property type="protein sequence ID" value="KIY61171.1"/>
    <property type="molecule type" value="Genomic_DNA"/>
</dbReference>
<organism evidence="1 2">
    <name type="scientific">Cylindrobasidium torrendii FP15055 ss-10</name>
    <dbReference type="NCBI Taxonomy" id="1314674"/>
    <lineage>
        <taxon>Eukaryota</taxon>
        <taxon>Fungi</taxon>
        <taxon>Dikarya</taxon>
        <taxon>Basidiomycota</taxon>
        <taxon>Agaricomycotina</taxon>
        <taxon>Agaricomycetes</taxon>
        <taxon>Agaricomycetidae</taxon>
        <taxon>Agaricales</taxon>
        <taxon>Marasmiineae</taxon>
        <taxon>Physalacriaceae</taxon>
        <taxon>Cylindrobasidium</taxon>
    </lineage>
</organism>
<dbReference type="AlphaFoldDB" id="A0A0D7AV77"/>
<dbReference type="PANTHER" id="PTHR31630">
    <property type="entry name" value="PHYTANOYL-COA DIOXYGENASE-RELATED-RELATED"/>
    <property type="match status" value="1"/>
</dbReference>
<evidence type="ECO:0000313" key="1">
    <source>
        <dbReference type="EMBL" id="KIY61171.1"/>
    </source>
</evidence>
<protein>
    <recommendedName>
        <fullName evidence="3">Phytanoyl-CoA dioxygenase</fullName>
    </recommendedName>
</protein>
<reference evidence="1 2" key="1">
    <citation type="journal article" date="2015" name="Fungal Genet. Biol.">
        <title>Evolution of novel wood decay mechanisms in Agaricales revealed by the genome sequences of Fistulina hepatica and Cylindrobasidium torrendii.</title>
        <authorList>
            <person name="Floudas D."/>
            <person name="Held B.W."/>
            <person name="Riley R."/>
            <person name="Nagy L.G."/>
            <person name="Koehler G."/>
            <person name="Ransdell A.S."/>
            <person name="Younus H."/>
            <person name="Chow J."/>
            <person name="Chiniquy J."/>
            <person name="Lipzen A."/>
            <person name="Tritt A."/>
            <person name="Sun H."/>
            <person name="Haridas S."/>
            <person name="LaButti K."/>
            <person name="Ohm R.A."/>
            <person name="Kues U."/>
            <person name="Blanchette R.A."/>
            <person name="Grigoriev I.V."/>
            <person name="Minto R.E."/>
            <person name="Hibbett D.S."/>
        </authorList>
    </citation>
    <scope>NUCLEOTIDE SEQUENCE [LARGE SCALE GENOMIC DNA]</scope>
    <source>
        <strain evidence="1 2">FP15055 ss-10</strain>
    </source>
</reference>
<name>A0A0D7AV77_9AGAR</name>
<evidence type="ECO:0000313" key="2">
    <source>
        <dbReference type="Proteomes" id="UP000054007"/>
    </source>
</evidence>